<dbReference type="OrthoDB" id="2803094at2759"/>
<dbReference type="EMBL" id="KZ857518">
    <property type="protein sequence ID" value="RDX41252.1"/>
    <property type="molecule type" value="Genomic_DNA"/>
</dbReference>
<sequence>MSSSGSRDSPSTPPRILHHLDPGIFQPPCGPTDDESTPKPPRLFSGAFVESDSDDEKTPKPRKISIADRYSAAGKPASIRWNESPRAHTTGQAKAEPEPAKLDPISPPADGDSEKVRGWKETYKTAADLFLKSTMPRMPPVYDQSRLTNTKEMTKPEFYIPLQDCLRYIVYWPNLLDKAIQEAIRLLSALKLDWNNPEHIIFAAYCLPDMFGPLLPEKINSETDVVSWSDGGISRPALVAFRACTLLPFPRISIFGGLKVPRLTSAPAGEINPDRLIVREVEILDAAVALAREQAEKAERKLAEDERKADLESMGYEVERVRPKAKKTTKTRGKTTSTRSVNAGTTTSTRQANPGTTRQANAESTGNETKTKRAKKPSGVHKKDDKVAKPIPLLTIEAKTHRVWSDKCFASIFEMPIDSGVEAHPMRFAWPKTINDQANSETRVIIQVWGQMTYYKVNYAILSCYESSVFLMREGDTLYVSRKYSYEENPQLKALAHFLLAAGKVPDTKLPNLDDEMKFMDKVYSWAKLEAQEIIGIVTETTWAARHADSRTGSRARAASTTRS</sequence>
<feature type="compositionally biased region" description="Polar residues" evidence="2">
    <location>
        <begin position="340"/>
        <end position="368"/>
    </location>
</feature>
<reference evidence="3 4" key="1">
    <citation type="journal article" date="2018" name="Biotechnol. Biofuels">
        <title>Integrative visual omics of the white-rot fungus Polyporus brumalis exposes the biotechnological potential of its oxidative enzymes for delignifying raw plant biomass.</title>
        <authorList>
            <person name="Miyauchi S."/>
            <person name="Rancon A."/>
            <person name="Drula E."/>
            <person name="Hage H."/>
            <person name="Chaduli D."/>
            <person name="Favel A."/>
            <person name="Grisel S."/>
            <person name="Henrissat B."/>
            <person name="Herpoel-Gimbert I."/>
            <person name="Ruiz-Duenas F.J."/>
            <person name="Chevret D."/>
            <person name="Hainaut M."/>
            <person name="Lin J."/>
            <person name="Wang M."/>
            <person name="Pangilinan J."/>
            <person name="Lipzen A."/>
            <person name="Lesage-Meessen L."/>
            <person name="Navarro D."/>
            <person name="Riley R."/>
            <person name="Grigoriev I.V."/>
            <person name="Zhou S."/>
            <person name="Raouche S."/>
            <person name="Rosso M.N."/>
        </authorList>
    </citation>
    <scope>NUCLEOTIDE SEQUENCE [LARGE SCALE GENOMIC DNA]</scope>
    <source>
        <strain evidence="3 4">BRFM 1820</strain>
    </source>
</reference>
<evidence type="ECO:0000313" key="4">
    <source>
        <dbReference type="Proteomes" id="UP000256964"/>
    </source>
</evidence>
<evidence type="ECO:0000256" key="2">
    <source>
        <dbReference type="SAM" id="MobiDB-lite"/>
    </source>
</evidence>
<proteinExistence type="predicted"/>
<feature type="coiled-coil region" evidence="1">
    <location>
        <begin position="281"/>
        <end position="308"/>
    </location>
</feature>
<keyword evidence="1" id="KW-0175">Coiled coil</keyword>
<dbReference type="STRING" id="139420.A0A371CLV1"/>
<accession>A0A371CLV1</accession>
<feature type="region of interest" description="Disordered" evidence="2">
    <location>
        <begin position="320"/>
        <end position="384"/>
    </location>
</feature>
<evidence type="ECO:0000313" key="3">
    <source>
        <dbReference type="EMBL" id="RDX41252.1"/>
    </source>
</evidence>
<feature type="region of interest" description="Disordered" evidence="2">
    <location>
        <begin position="1"/>
        <end position="115"/>
    </location>
</feature>
<dbReference type="Proteomes" id="UP000256964">
    <property type="component" value="Unassembled WGS sequence"/>
</dbReference>
<feature type="compositionally biased region" description="Low complexity" evidence="2">
    <location>
        <begin position="1"/>
        <end position="10"/>
    </location>
</feature>
<gene>
    <name evidence="3" type="ORF">OH76DRAFT_1412278</name>
</gene>
<organism evidence="3 4">
    <name type="scientific">Lentinus brumalis</name>
    <dbReference type="NCBI Taxonomy" id="2498619"/>
    <lineage>
        <taxon>Eukaryota</taxon>
        <taxon>Fungi</taxon>
        <taxon>Dikarya</taxon>
        <taxon>Basidiomycota</taxon>
        <taxon>Agaricomycotina</taxon>
        <taxon>Agaricomycetes</taxon>
        <taxon>Polyporales</taxon>
        <taxon>Polyporaceae</taxon>
        <taxon>Lentinus</taxon>
    </lineage>
</organism>
<protein>
    <submittedName>
        <fullName evidence="3">Uncharacterized protein</fullName>
    </submittedName>
</protein>
<keyword evidence="4" id="KW-1185">Reference proteome</keyword>
<feature type="compositionally biased region" description="Basic residues" evidence="2">
    <location>
        <begin position="323"/>
        <end position="333"/>
    </location>
</feature>
<dbReference type="AlphaFoldDB" id="A0A371CLV1"/>
<evidence type="ECO:0000256" key="1">
    <source>
        <dbReference type="SAM" id="Coils"/>
    </source>
</evidence>
<name>A0A371CLV1_9APHY</name>